<sequence length="1116" mass="124171">MKKTNYFLKIMGGTCLFQLLAFQAQAHQISDNEGFGTVIAQLEKKFHVKFGYDASLSTLQVKKGNDLTNLKKEQIAGYISTISDGRFDVKRIDDKLFVIALKKSTENLSEGSRSSASSKQQPIAGVIYDQQSGAPLADVTIAVIGANKVTKTDAQGVFKLSDVTLPARIRINSLGYKTREMDATAAMKIQLSPDAAQLAEVVVTALGIKRDKKALGYASQNITGDDLVKVKGVDIGTTLTGRISGLRVLNSTEFNTTPSIQLRGLSPILVIDGVLYENMSLRDIPSDNIADMNVLKGATAAALYGERGAGGAIMVTTKKGLKDAGAEISVNTNTMFFSGYLELPKVQTSYSSGEGGKFNNNDYVWGDKMDIGKVYSQWNPITKQREDAPLTSAGKNNFKNFLSPGFISNTNLSFTSQGESGSVRTSFNHIYNKGQYPNQKLNITNFNVSGTTKINSKVDLDATIGYNRDASSSNFGSGYNNQGYIYNILVWTGAEYDLRDYKNYWLLDDVSQNWMYNAWYDNPYLTAFEKKTPEMKNKINAAVTLNYKVTDWGKFILRTGYDYYARERTQQNPMGIYGTRGGFDGFGGFHSKGKFQNYQANGYSSNTDLIFTAKKTWSDFSIDGMLGASVFYSMDKSTLSTTVNGLSIPGYYSLRNSIDPISTIQGQSELMRSAIYGRLSLAYKNALFLEATGRNDWSSTLPEQTKSYFYPSVSASASLTDLIAFDAPWLNQLKVRGGWVQSKLTPGAYAINQAFSIANNVWDGLPTASYPNTIKDYTIAPTQYDSYEFGADVAFLKNRLFGNYTRYYRLSHNRMISSSISQMTGFQYRYINTKEELMTKGHEITLGGTPIKKEKFQWTITGNLSQNLSYYHKLDPEYSADALNVKVGNRTDYITNSDWERSPEGAIVHNASGMPISGKYAGQLIGYTAPKWFWGISNQLQYKDFALSLSFDGRIKGMSYSGTNARLWQTGAHPDSDNQYRYEEVVNGNRTFIGNGVKILSGAVTYDKYGTITEDTRVFAANDKVVSYESYWKSAYSGRHNYWDETFIKLRELSINYSLPAAYAKKFSAKRASIGFTGQNLFLWTKEFKFADPDTGSEDLNSPSMRYIGFNINLTF</sequence>
<keyword evidence="2 7" id="KW-0813">Transport</keyword>
<dbReference type="Gene3D" id="2.60.40.1120">
    <property type="entry name" value="Carboxypeptidase-like, regulatory domain"/>
    <property type="match status" value="1"/>
</dbReference>
<keyword evidence="8" id="KW-0732">Signal</keyword>
<evidence type="ECO:0000256" key="3">
    <source>
        <dbReference type="ARBA" id="ARBA00022452"/>
    </source>
</evidence>
<comment type="subcellular location">
    <subcellularLocation>
        <location evidence="1 7">Cell outer membrane</location>
        <topology evidence="1 7">Multi-pass membrane protein</topology>
    </subcellularLocation>
</comment>
<keyword evidence="4 7" id="KW-0812">Transmembrane</keyword>
<comment type="caution">
    <text evidence="10">The sequence shown here is derived from an EMBL/GenBank/DDBJ whole genome shotgun (WGS) entry which is preliminary data.</text>
</comment>
<evidence type="ECO:0000256" key="8">
    <source>
        <dbReference type="SAM" id="SignalP"/>
    </source>
</evidence>
<keyword evidence="5 7" id="KW-0472">Membrane</keyword>
<dbReference type="InterPro" id="IPR039426">
    <property type="entry name" value="TonB-dep_rcpt-like"/>
</dbReference>
<proteinExistence type="inferred from homology"/>
<keyword evidence="11" id="KW-1185">Reference proteome</keyword>
<dbReference type="Gene3D" id="2.40.170.20">
    <property type="entry name" value="TonB-dependent receptor, beta-barrel domain"/>
    <property type="match status" value="1"/>
</dbReference>
<feature type="domain" description="TonB-dependent receptor plug" evidence="9">
    <location>
        <begin position="213"/>
        <end position="312"/>
    </location>
</feature>
<evidence type="ECO:0000256" key="7">
    <source>
        <dbReference type="PROSITE-ProRule" id="PRU01360"/>
    </source>
</evidence>
<protein>
    <submittedName>
        <fullName evidence="10">SusC/RagA family TonB-linked outer membrane protein</fullName>
    </submittedName>
</protein>
<dbReference type="PROSITE" id="PS52016">
    <property type="entry name" value="TONB_DEPENDENT_REC_3"/>
    <property type="match status" value="1"/>
</dbReference>
<feature type="signal peptide" evidence="8">
    <location>
        <begin position="1"/>
        <end position="26"/>
    </location>
</feature>
<dbReference type="NCBIfam" id="TIGR04056">
    <property type="entry name" value="OMP_RagA_SusC"/>
    <property type="match status" value="1"/>
</dbReference>
<evidence type="ECO:0000259" key="9">
    <source>
        <dbReference type="Pfam" id="PF07715"/>
    </source>
</evidence>
<dbReference type="EMBL" id="JAGKSB010000013">
    <property type="protein sequence ID" value="MBP3944086.1"/>
    <property type="molecule type" value="Genomic_DNA"/>
</dbReference>
<evidence type="ECO:0000256" key="6">
    <source>
        <dbReference type="ARBA" id="ARBA00023237"/>
    </source>
</evidence>
<comment type="similarity">
    <text evidence="7">Belongs to the TonB-dependent receptor family.</text>
</comment>
<dbReference type="Pfam" id="PF07715">
    <property type="entry name" value="Plug"/>
    <property type="match status" value="1"/>
</dbReference>
<dbReference type="GO" id="GO:0009279">
    <property type="term" value="C:cell outer membrane"/>
    <property type="evidence" value="ECO:0007669"/>
    <property type="project" value="UniProtKB-SubCell"/>
</dbReference>
<dbReference type="RefSeq" id="WP_353547591.1">
    <property type="nucleotide sequence ID" value="NZ_JAGKSB010000013.1"/>
</dbReference>
<evidence type="ECO:0000256" key="5">
    <source>
        <dbReference type="ARBA" id="ARBA00023136"/>
    </source>
</evidence>
<dbReference type="InterPro" id="IPR036942">
    <property type="entry name" value="Beta-barrel_TonB_sf"/>
</dbReference>
<evidence type="ECO:0000256" key="2">
    <source>
        <dbReference type="ARBA" id="ARBA00022448"/>
    </source>
</evidence>
<evidence type="ECO:0000313" key="10">
    <source>
        <dbReference type="EMBL" id="MBP3944086.1"/>
    </source>
</evidence>
<dbReference type="AlphaFoldDB" id="A0A8T4HD94"/>
<feature type="chain" id="PRO_5035919688" evidence="8">
    <location>
        <begin position="27"/>
        <end position="1116"/>
    </location>
</feature>
<evidence type="ECO:0000313" key="11">
    <source>
        <dbReference type="Proteomes" id="UP000679691"/>
    </source>
</evidence>
<dbReference type="SUPFAM" id="SSF56935">
    <property type="entry name" value="Porins"/>
    <property type="match status" value="1"/>
</dbReference>
<accession>A0A8T4HD94</accession>
<dbReference type="Proteomes" id="UP000679691">
    <property type="component" value="Unassembled WGS sequence"/>
</dbReference>
<organism evidence="10 11">
    <name type="scientific">Rhinopithecimicrobium faecis</name>
    <dbReference type="NCBI Taxonomy" id="2820698"/>
    <lineage>
        <taxon>Bacteria</taxon>
        <taxon>Pseudomonadati</taxon>
        <taxon>Bacteroidota</taxon>
        <taxon>Sphingobacteriia</taxon>
        <taxon>Sphingobacteriales</taxon>
        <taxon>Sphingobacteriaceae</taxon>
        <taxon>Rhinopithecimicrobium</taxon>
    </lineage>
</organism>
<dbReference type="Pfam" id="PF13715">
    <property type="entry name" value="CarbopepD_reg_2"/>
    <property type="match status" value="1"/>
</dbReference>
<dbReference type="InterPro" id="IPR037066">
    <property type="entry name" value="Plug_dom_sf"/>
</dbReference>
<dbReference type="InterPro" id="IPR023996">
    <property type="entry name" value="TonB-dep_OMP_SusC/RagA"/>
</dbReference>
<evidence type="ECO:0000256" key="4">
    <source>
        <dbReference type="ARBA" id="ARBA00022692"/>
    </source>
</evidence>
<dbReference type="InterPro" id="IPR008969">
    <property type="entry name" value="CarboxyPept-like_regulatory"/>
</dbReference>
<reference evidence="10" key="1">
    <citation type="submission" date="2021-03" db="EMBL/GenBank/DDBJ databases">
        <authorList>
            <person name="Lu T."/>
            <person name="Wang Q."/>
            <person name="Han X."/>
        </authorList>
    </citation>
    <scope>NUCLEOTIDE SEQUENCE</scope>
    <source>
        <strain evidence="10">WQ 2009</strain>
    </source>
</reference>
<dbReference type="SUPFAM" id="SSF49464">
    <property type="entry name" value="Carboxypeptidase regulatory domain-like"/>
    <property type="match status" value="1"/>
</dbReference>
<evidence type="ECO:0000256" key="1">
    <source>
        <dbReference type="ARBA" id="ARBA00004571"/>
    </source>
</evidence>
<keyword evidence="3 7" id="KW-1134">Transmembrane beta strand</keyword>
<dbReference type="InterPro" id="IPR012910">
    <property type="entry name" value="Plug_dom"/>
</dbReference>
<name>A0A8T4HD94_9SPHI</name>
<dbReference type="Gene3D" id="2.170.130.10">
    <property type="entry name" value="TonB-dependent receptor, plug domain"/>
    <property type="match status" value="1"/>
</dbReference>
<keyword evidence="6 7" id="KW-0998">Cell outer membrane</keyword>
<gene>
    <name evidence="10" type="ORF">J5U18_11040</name>
</gene>